<name>A0ACB9ISF3_9ASTR</name>
<gene>
    <name evidence="1" type="ORF">L1987_19587</name>
</gene>
<organism evidence="1 2">
    <name type="scientific">Smallanthus sonchifolius</name>
    <dbReference type="NCBI Taxonomy" id="185202"/>
    <lineage>
        <taxon>Eukaryota</taxon>
        <taxon>Viridiplantae</taxon>
        <taxon>Streptophyta</taxon>
        <taxon>Embryophyta</taxon>
        <taxon>Tracheophyta</taxon>
        <taxon>Spermatophyta</taxon>
        <taxon>Magnoliopsida</taxon>
        <taxon>eudicotyledons</taxon>
        <taxon>Gunneridae</taxon>
        <taxon>Pentapetalae</taxon>
        <taxon>asterids</taxon>
        <taxon>campanulids</taxon>
        <taxon>Asterales</taxon>
        <taxon>Asteraceae</taxon>
        <taxon>Asteroideae</taxon>
        <taxon>Heliantheae alliance</taxon>
        <taxon>Millerieae</taxon>
        <taxon>Smallanthus</taxon>
    </lineage>
</organism>
<evidence type="ECO:0000313" key="2">
    <source>
        <dbReference type="Proteomes" id="UP001056120"/>
    </source>
</evidence>
<accession>A0ACB9ISF3</accession>
<reference evidence="2" key="1">
    <citation type="journal article" date="2022" name="Mol. Ecol. Resour.">
        <title>The genomes of chicory, endive, great burdock and yacon provide insights into Asteraceae palaeo-polyploidization history and plant inulin production.</title>
        <authorList>
            <person name="Fan W."/>
            <person name="Wang S."/>
            <person name="Wang H."/>
            <person name="Wang A."/>
            <person name="Jiang F."/>
            <person name="Liu H."/>
            <person name="Zhao H."/>
            <person name="Xu D."/>
            <person name="Zhang Y."/>
        </authorList>
    </citation>
    <scope>NUCLEOTIDE SEQUENCE [LARGE SCALE GENOMIC DNA]</scope>
    <source>
        <strain evidence="2">cv. Yunnan</strain>
    </source>
</reference>
<dbReference type="Proteomes" id="UP001056120">
    <property type="component" value="Linkage Group LG07"/>
</dbReference>
<evidence type="ECO:0000313" key="1">
    <source>
        <dbReference type="EMBL" id="KAI3809982.1"/>
    </source>
</evidence>
<proteinExistence type="predicted"/>
<dbReference type="EMBL" id="CM042024">
    <property type="protein sequence ID" value="KAI3809982.1"/>
    <property type="molecule type" value="Genomic_DNA"/>
</dbReference>
<sequence>MIFRFLLVFYASITCTLAADTVSANQTVRYNETIVSPQETFELGFFRPGRGKGRQENKVPGRSMERTQREIYFQYNLIDTSVFTRLVLQPSGRLERLLWIDSEQEWRVYTSLQIDQCDQYAACGPYGICNIINSPVCECLKGFEPTSPDEWRNTVWSQGCRHTIPLDCKPGEGFNKYPNLKLPDTQGSWYNQTMTLEGCTEMCKRNCSCTAYTNSNISGTGMAVCYDSIENNRSSTARRNAGRRVPVIVPIAFVVWVILVSICLFCHFYRKKQQQQGIPRNESGHDPENICSHYLACQQ</sequence>
<keyword evidence="2" id="KW-1185">Reference proteome</keyword>
<reference evidence="1 2" key="2">
    <citation type="journal article" date="2022" name="Mol. Ecol. Resour.">
        <title>The genomes of chicory, endive, great burdock and yacon provide insights into Asteraceae paleo-polyploidization history and plant inulin production.</title>
        <authorList>
            <person name="Fan W."/>
            <person name="Wang S."/>
            <person name="Wang H."/>
            <person name="Wang A."/>
            <person name="Jiang F."/>
            <person name="Liu H."/>
            <person name="Zhao H."/>
            <person name="Xu D."/>
            <person name="Zhang Y."/>
        </authorList>
    </citation>
    <scope>NUCLEOTIDE SEQUENCE [LARGE SCALE GENOMIC DNA]</scope>
    <source>
        <strain evidence="2">cv. Yunnan</strain>
        <tissue evidence="1">Leaves</tissue>
    </source>
</reference>
<protein>
    <submittedName>
        <fullName evidence="1">Uncharacterized protein</fullName>
    </submittedName>
</protein>
<comment type="caution">
    <text evidence="1">The sequence shown here is derived from an EMBL/GenBank/DDBJ whole genome shotgun (WGS) entry which is preliminary data.</text>
</comment>